<sequence>MFNRLQKLAEDLKETKIDGKLGIGGKGRMTTQIMINFKQYYRQAIVRNKINLNEMGSLSMGDLEAQKPHHEWCSTEYCGYLRSLEKDEEYDHNQHRLPLGVMKTIRPVFDETPKYRYATGIVIDLCAAMAVLCYNDGSQAIIRFITDITGGGGGYYTRVAMRRLDESCVYAEHKKKTKRTKETFDSLHIIDDDTLDDSFVSGAY</sequence>
<gene>
    <name evidence="1" type="ORF">OXD698_LOCUS365</name>
</gene>
<protein>
    <submittedName>
        <fullName evidence="1">Uncharacterized protein</fullName>
    </submittedName>
</protein>
<accession>A0A818G6G0</accession>
<proteinExistence type="predicted"/>
<dbReference type="EMBL" id="CAJOAZ010000008">
    <property type="protein sequence ID" value="CAF3484974.1"/>
    <property type="molecule type" value="Genomic_DNA"/>
</dbReference>
<dbReference type="AlphaFoldDB" id="A0A818G6G0"/>
<name>A0A818G6G0_9BILA</name>
<comment type="caution">
    <text evidence="1">The sequence shown here is derived from an EMBL/GenBank/DDBJ whole genome shotgun (WGS) entry which is preliminary data.</text>
</comment>
<evidence type="ECO:0000313" key="1">
    <source>
        <dbReference type="EMBL" id="CAF3484974.1"/>
    </source>
</evidence>
<reference evidence="1" key="1">
    <citation type="submission" date="2021-02" db="EMBL/GenBank/DDBJ databases">
        <authorList>
            <person name="Nowell W R."/>
        </authorList>
    </citation>
    <scope>NUCLEOTIDE SEQUENCE</scope>
</reference>
<organism evidence="1 2">
    <name type="scientific">Adineta steineri</name>
    <dbReference type="NCBI Taxonomy" id="433720"/>
    <lineage>
        <taxon>Eukaryota</taxon>
        <taxon>Metazoa</taxon>
        <taxon>Spiralia</taxon>
        <taxon>Gnathifera</taxon>
        <taxon>Rotifera</taxon>
        <taxon>Eurotatoria</taxon>
        <taxon>Bdelloidea</taxon>
        <taxon>Adinetida</taxon>
        <taxon>Adinetidae</taxon>
        <taxon>Adineta</taxon>
    </lineage>
</organism>
<evidence type="ECO:0000313" key="2">
    <source>
        <dbReference type="Proteomes" id="UP000663844"/>
    </source>
</evidence>
<dbReference type="Proteomes" id="UP000663844">
    <property type="component" value="Unassembled WGS sequence"/>
</dbReference>